<dbReference type="InterPro" id="IPR020617">
    <property type="entry name" value="Thiolase_C"/>
</dbReference>
<comment type="similarity">
    <text evidence="2 10">Belongs to the thiolase-like superfamily. Thiolase family.</text>
</comment>
<dbReference type="NCBIfam" id="TIGR01930">
    <property type="entry name" value="AcCoA-C-Actrans"/>
    <property type="match status" value="1"/>
</dbReference>
<dbReference type="AlphaFoldDB" id="A0A100W2G3"/>
<dbReference type="GO" id="GO:0010124">
    <property type="term" value="P:phenylacetate catabolic process"/>
    <property type="evidence" value="ECO:0007669"/>
    <property type="project" value="TreeGrafter"/>
</dbReference>
<accession>A0A100W2G3</accession>
<dbReference type="InterPro" id="IPR020616">
    <property type="entry name" value="Thiolase_N"/>
</dbReference>
<keyword evidence="14" id="KW-1185">Reference proteome</keyword>
<dbReference type="EMBL" id="BCSX01000040">
    <property type="protein sequence ID" value="GAS90418.1"/>
    <property type="molecule type" value="Genomic_DNA"/>
</dbReference>
<proteinExistence type="inferred from homology"/>
<evidence type="ECO:0000256" key="6">
    <source>
        <dbReference type="ARBA" id="ARBA00023098"/>
    </source>
</evidence>
<evidence type="ECO:0000313" key="13">
    <source>
        <dbReference type="EMBL" id="GAS90418.1"/>
    </source>
</evidence>
<dbReference type="Pfam" id="PF02803">
    <property type="entry name" value="Thiolase_C"/>
    <property type="match status" value="1"/>
</dbReference>
<dbReference type="OrthoDB" id="9764638at2"/>
<keyword evidence="7" id="KW-0576">Peroxisome</keyword>
<evidence type="ECO:0000256" key="3">
    <source>
        <dbReference type="ARBA" id="ARBA00022679"/>
    </source>
</evidence>
<dbReference type="RefSeq" id="WP_062830572.1">
    <property type="nucleotide sequence ID" value="NZ_BCSX01000040.1"/>
</dbReference>
<evidence type="ECO:0000256" key="8">
    <source>
        <dbReference type="ARBA" id="ARBA00023315"/>
    </source>
</evidence>
<feature type="active site" description="Proton acceptor" evidence="9">
    <location>
        <position position="360"/>
    </location>
</feature>
<evidence type="ECO:0000259" key="11">
    <source>
        <dbReference type="Pfam" id="PF00108"/>
    </source>
</evidence>
<comment type="subcellular location">
    <subcellularLocation>
        <location evidence="1">Peroxisome</location>
    </subcellularLocation>
</comment>
<name>A0A100W2G3_9MYCO</name>
<dbReference type="GO" id="GO:0005737">
    <property type="term" value="C:cytoplasm"/>
    <property type="evidence" value="ECO:0007669"/>
    <property type="project" value="UniProtKB-ARBA"/>
</dbReference>
<evidence type="ECO:0000256" key="9">
    <source>
        <dbReference type="PIRSR" id="PIRSR000429-1"/>
    </source>
</evidence>
<dbReference type="FunFam" id="3.40.47.10:FF:000013">
    <property type="entry name" value="Acetyl-CoA acetyltransferase"/>
    <property type="match status" value="1"/>
</dbReference>
<dbReference type="PANTHER" id="PTHR43853">
    <property type="entry name" value="3-KETOACYL-COA THIOLASE, PEROXISOMAL"/>
    <property type="match status" value="1"/>
</dbReference>
<keyword evidence="5" id="KW-0809">Transit peptide</keyword>
<keyword evidence="4" id="KW-0276">Fatty acid metabolism</keyword>
<feature type="active site" description="Acyl-thioester intermediate" evidence="9">
    <location>
        <position position="90"/>
    </location>
</feature>
<dbReference type="PANTHER" id="PTHR43853:SF8">
    <property type="entry name" value="3-KETOACYL-COA THIOLASE, PEROXISOMAL"/>
    <property type="match status" value="1"/>
</dbReference>
<dbReference type="SUPFAM" id="SSF53901">
    <property type="entry name" value="Thiolase-like"/>
    <property type="match status" value="2"/>
</dbReference>
<evidence type="ECO:0000313" key="14">
    <source>
        <dbReference type="Proteomes" id="UP000069620"/>
    </source>
</evidence>
<evidence type="ECO:0000256" key="2">
    <source>
        <dbReference type="ARBA" id="ARBA00010982"/>
    </source>
</evidence>
<dbReference type="STRING" id="146020.RMCB_4514"/>
<keyword evidence="8 10" id="KW-0012">Acyltransferase</keyword>
<evidence type="ECO:0000256" key="7">
    <source>
        <dbReference type="ARBA" id="ARBA00023140"/>
    </source>
</evidence>
<dbReference type="InterPro" id="IPR050215">
    <property type="entry name" value="Thiolase-like_sf_Thiolase"/>
</dbReference>
<dbReference type="InterPro" id="IPR020613">
    <property type="entry name" value="Thiolase_CS"/>
</dbReference>
<dbReference type="GO" id="GO:0003988">
    <property type="term" value="F:acetyl-CoA C-acyltransferase activity"/>
    <property type="evidence" value="ECO:0007669"/>
    <property type="project" value="TreeGrafter"/>
</dbReference>
<dbReference type="GO" id="GO:0006635">
    <property type="term" value="P:fatty acid beta-oxidation"/>
    <property type="evidence" value="ECO:0007669"/>
    <property type="project" value="TreeGrafter"/>
</dbReference>
<dbReference type="CDD" id="cd00751">
    <property type="entry name" value="thiolase"/>
    <property type="match status" value="1"/>
</dbReference>
<dbReference type="NCBIfam" id="NF005890">
    <property type="entry name" value="PRK07851.1"/>
    <property type="match status" value="1"/>
</dbReference>
<evidence type="ECO:0000256" key="1">
    <source>
        <dbReference type="ARBA" id="ARBA00004275"/>
    </source>
</evidence>
<keyword evidence="6" id="KW-0443">Lipid metabolism</keyword>
<feature type="domain" description="Thiolase C-terminal" evidence="12">
    <location>
        <begin position="281"/>
        <end position="403"/>
    </location>
</feature>
<feature type="active site" description="Proton acceptor" evidence="9">
    <location>
        <position position="390"/>
    </location>
</feature>
<dbReference type="PROSITE" id="PS00737">
    <property type="entry name" value="THIOLASE_2"/>
    <property type="match status" value="1"/>
</dbReference>
<sequence length="405" mass="42661">MPEAVIVATARSPIGRAGKGSLVNMRPDDLAAQMVKAVLDKVPALDPRDIDDLIMGCGQPGGEAGFNIGRAVAVQLGYDFLPGTTVNRYCSSSLQTTRMAFHAIKAGEGHAFISAGVETVSRFAKGNADGWPDTKNPIYADAMARSDQAATGAEEWHDPREDGLLPDVYIAMGQTAENVALHTGISREDQDHWGVRSQNRAEEAINNGFFEREIVPVTLPDGTVVSKDDGPRPGTTYEKISQLKPVFRPNGTITAGNACPLNDGAAALVVMSDVRARELGLTPLARVVSTGVSGLSPEIMGLGPIEAVKKALVNANMTIGDIDLYEINEAFAVQVLGSARALGMDPDKLNVSGGAIALGHPFGMTGARITATLLNNLQTYDKTFGIETMCVGGGQGMAMVVERLS</sequence>
<dbReference type="InterPro" id="IPR002155">
    <property type="entry name" value="Thiolase"/>
</dbReference>
<evidence type="ECO:0000259" key="12">
    <source>
        <dbReference type="Pfam" id="PF02803"/>
    </source>
</evidence>
<evidence type="ECO:0000256" key="5">
    <source>
        <dbReference type="ARBA" id="ARBA00022946"/>
    </source>
</evidence>
<dbReference type="PIRSF" id="PIRSF000429">
    <property type="entry name" value="Ac-CoA_Ac_transf"/>
    <property type="match status" value="1"/>
</dbReference>
<dbReference type="InterPro" id="IPR016039">
    <property type="entry name" value="Thiolase-like"/>
</dbReference>
<reference evidence="14" key="2">
    <citation type="submission" date="2016-02" db="EMBL/GenBank/DDBJ databases">
        <title>Draft genome sequence of five rapidly growing Mycobacterium species.</title>
        <authorList>
            <person name="Katahira K."/>
            <person name="Gotou Y."/>
            <person name="Iida K."/>
            <person name="Ogura Y."/>
            <person name="Hayashi T."/>
        </authorList>
    </citation>
    <scope>NUCLEOTIDE SEQUENCE [LARGE SCALE GENOMIC DNA]</scope>
    <source>
        <strain evidence="14">JCM15654</strain>
    </source>
</reference>
<gene>
    <name evidence="13" type="ORF">RMCB_4514</name>
</gene>
<reference evidence="14" key="1">
    <citation type="journal article" date="2016" name="Genome Announc.">
        <title>Draft Genome Sequences of Five Rapidly Growing Mycobacterium Species, M. thermoresistibile, M. fortuitum subsp. acetamidolyticum, M. canariasense, M. brisbanense, and M. novocastrense.</title>
        <authorList>
            <person name="Katahira K."/>
            <person name="Ogura Y."/>
            <person name="Gotoh Y."/>
            <person name="Hayashi T."/>
        </authorList>
    </citation>
    <scope>NUCLEOTIDE SEQUENCE [LARGE SCALE GENOMIC DNA]</scope>
    <source>
        <strain evidence="14">JCM15654</strain>
    </source>
</reference>
<keyword evidence="3 10" id="KW-0808">Transferase</keyword>
<organism evidence="13 14">
    <name type="scientific">Mycolicibacterium brisbanense</name>
    <dbReference type="NCBI Taxonomy" id="146020"/>
    <lineage>
        <taxon>Bacteria</taxon>
        <taxon>Bacillati</taxon>
        <taxon>Actinomycetota</taxon>
        <taxon>Actinomycetes</taxon>
        <taxon>Mycobacteriales</taxon>
        <taxon>Mycobacteriaceae</taxon>
        <taxon>Mycolicibacterium</taxon>
    </lineage>
</organism>
<dbReference type="Proteomes" id="UP000069620">
    <property type="component" value="Unassembled WGS sequence"/>
</dbReference>
<evidence type="ECO:0000256" key="10">
    <source>
        <dbReference type="RuleBase" id="RU003557"/>
    </source>
</evidence>
<comment type="caution">
    <text evidence="13">The sequence shown here is derived from an EMBL/GenBank/DDBJ whole genome shotgun (WGS) entry which is preliminary data.</text>
</comment>
<dbReference type="Pfam" id="PF00108">
    <property type="entry name" value="Thiolase_N"/>
    <property type="match status" value="1"/>
</dbReference>
<evidence type="ECO:0000256" key="4">
    <source>
        <dbReference type="ARBA" id="ARBA00022832"/>
    </source>
</evidence>
<feature type="domain" description="Thiolase N-terminal" evidence="11">
    <location>
        <begin position="5"/>
        <end position="272"/>
    </location>
</feature>
<dbReference type="Gene3D" id="3.40.47.10">
    <property type="match status" value="1"/>
</dbReference>
<protein>
    <submittedName>
        <fullName evidence="13">Acetyl-CoA acetyltransferase</fullName>
    </submittedName>
</protein>